<feature type="transmembrane region" description="Helical" evidence="3">
    <location>
        <begin position="289"/>
        <end position="309"/>
    </location>
</feature>
<dbReference type="InterPro" id="IPR050768">
    <property type="entry name" value="UPF0353/GerABKA_families"/>
</dbReference>
<comment type="similarity">
    <text evidence="1">Belongs to the GerABKA family.</text>
</comment>
<dbReference type="Pfam" id="PF03323">
    <property type="entry name" value="GerA"/>
    <property type="match status" value="1"/>
</dbReference>
<evidence type="ECO:0000256" key="3">
    <source>
        <dbReference type="SAM" id="Phobius"/>
    </source>
</evidence>
<keyword evidence="2 3" id="KW-0472">Membrane</keyword>
<feature type="transmembrane region" description="Helical" evidence="3">
    <location>
        <begin position="412"/>
        <end position="439"/>
    </location>
</feature>
<keyword evidence="3" id="KW-1133">Transmembrane helix</keyword>
<sequence>MDNKKLILQQNLDEIKNLMGNGIQLVTKNFVIGSKEPIEACIIYVNGLINKDMIDRDILNPLMLHIEENLSGIPQIEDYVCKRYITISNTQLEKDINKAVDAVKRGKTLMLIQESSSFIIIDTTGGNFRAISDPMNETSVRGPRDSFIENLETNLSIIRRRLKDRNLKMETLTLGVRSQTDVVITYIDDIVDKNLLKRVKDRIQAIDVDSVLASSTIEQLIEEHPYSIFPQSFATERPDIVQANLLEGRIALVVEGAPFVVTLPSLFVDFFQTVEDYYHRTIVSSFTRIIKSIAVFIVITLSSVYITLIKFNSELIPLTFIQSIIESRKGIALTPFMSILSMNLVIEFLREGGLRLPSKIGQTVSVVGGIIIGDAALKAKIVSSLTLLIVGVTTTASFLIPSYEMSLSIRMINYPMIILANWLGALGIAIGWFFLIAYLCALDSYGVPYLSFHKSDLKDIFIRAPIWKMNKRPEAIPNNNPIRQKNFRWKFRRGKNG</sequence>
<reference evidence="4 5" key="1">
    <citation type="journal article" date="2015" name="J. Biotechnol.">
        <title>Complete genome sequence of a malodorant-producing acetogen, Clostridium scatologenes ATCC 25775(T).</title>
        <authorList>
            <person name="Zhu Z."/>
            <person name="Guo T."/>
            <person name="Zheng H."/>
            <person name="Song T."/>
            <person name="Ouyang P."/>
            <person name="Xie J."/>
        </authorList>
    </citation>
    <scope>NUCLEOTIDE SEQUENCE [LARGE SCALE GENOMIC DNA]</scope>
    <source>
        <strain evidence="4 5">ATCC 25775</strain>
    </source>
</reference>
<organism evidence="4 5">
    <name type="scientific">Clostridium scatologenes</name>
    <dbReference type="NCBI Taxonomy" id="1548"/>
    <lineage>
        <taxon>Bacteria</taxon>
        <taxon>Bacillati</taxon>
        <taxon>Bacillota</taxon>
        <taxon>Clostridia</taxon>
        <taxon>Eubacteriales</taxon>
        <taxon>Clostridiaceae</taxon>
        <taxon>Clostridium</taxon>
    </lineage>
</organism>
<evidence type="ECO:0000256" key="2">
    <source>
        <dbReference type="ARBA" id="ARBA00023136"/>
    </source>
</evidence>
<dbReference type="RefSeq" id="WP_029160803.1">
    <property type="nucleotide sequence ID" value="NZ_CP009933.1"/>
</dbReference>
<evidence type="ECO:0000313" key="4">
    <source>
        <dbReference type="EMBL" id="AKA70689.1"/>
    </source>
</evidence>
<dbReference type="InterPro" id="IPR004995">
    <property type="entry name" value="Spore_Ger"/>
</dbReference>
<dbReference type="AlphaFoldDB" id="A0A0E3K2C6"/>
<dbReference type="STRING" id="1548.CSCA_3564"/>
<dbReference type="HOGENOM" id="CLU_021639_4_1_9"/>
<dbReference type="Proteomes" id="UP000033115">
    <property type="component" value="Chromosome"/>
</dbReference>
<keyword evidence="5" id="KW-1185">Reference proteome</keyword>
<accession>A0A0E3K2C6</accession>
<dbReference type="PANTHER" id="PTHR22550:SF16">
    <property type="entry name" value="SPORE GERMINATION PROTEIN"/>
    <property type="match status" value="1"/>
</dbReference>
<evidence type="ECO:0000256" key="1">
    <source>
        <dbReference type="ARBA" id="ARBA00005278"/>
    </source>
</evidence>
<dbReference type="GO" id="GO:0009847">
    <property type="term" value="P:spore germination"/>
    <property type="evidence" value="ECO:0007669"/>
    <property type="project" value="InterPro"/>
</dbReference>
<name>A0A0E3K2C6_CLOSL</name>
<dbReference type="PIRSF" id="PIRSF005690">
    <property type="entry name" value="GerBA"/>
    <property type="match status" value="1"/>
</dbReference>
<keyword evidence="3" id="KW-0812">Transmembrane</keyword>
<proteinExistence type="inferred from homology"/>
<dbReference type="KEGG" id="csq:CSCA_3564"/>
<feature type="transmembrane region" description="Helical" evidence="3">
    <location>
        <begin position="381"/>
        <end position="400"/>
    </location>
</feature>
<dbReference type="PANTHER" id="PTHR22550">
    <property type="entry name" value="SPORE GERMINATION PROTEIN"/>
    <property type="match status" value="1"/>
</dbReference>
<evidence type="ECO:0000313" key="5">
    <source>
        <dbReference type="Proteomes" id="UP000033115"/>
    </source>
</evidence>
<dbReference type="EMBL" id="CP009933">
    <property type="protein sequence ID" value="AKA70689.1"/>
    <property type="molecule type" value="Genomic_DNA"/>
</dbReference>
<gene>
    <name evidence="4" type="ORF">CSCA_3564</name>
</gene>
<dbReference type="GO" id="GO:0016020">
    <property type="term" value="C:membrane"/>
    <property type="evidence" value="ECO:0007669"/>
    <property type="project" value="InterPro"/>
</dbReference>
<protein>
    <submittedName>
        <fullName evidence="4">GerA spore germination protein</fullName>
    </submittedName>
</protein>